<dbReference type="FunFam" id="3.20.20.100:FF:000004">
    <property type="entry name" value="Oxidoreductase, aldo/keto reductase"/>
    <property type="match status" value="1"/>
</dbReference>
<dbReference type="EMBL" id="FNYT01000004">
    <property type="protein sequence ID" value="SEI88240.1"/>
    <property type="molecule type" value="Genomic_DNA"/>
</dbReference>
<dbReference type="GO" id="GO:0005829">
    <property type="term" value="C:cytosol"/>
    <property type="evidence" value="ECO:0007669"/>
    <property type="project" value="TreeGrafter"/>
</dbReference>
<dbReference type="InterPro" id="IPR020471">
    <property type="entry name" value="AKR"/>
</dbReference>
<evidence type="ECO:0000313" key="3">
    <source>
        <dbReference type="EMBL" id="CZQ88566.1"/>
    </source>
</evidence>
<evidence type="ECO:0000313" key="6">
    <source>
        <dbReference type="Proteomes" id="UP000199280"/>
    </source>
</evidence>
<reference evidence="3 5" key="1">
    <citation type="submission" date="2016-02" db="EMBL/GenBank/DDBJ databases">
        <authorList>
            <person name="Wen L."/>
            <person name="He K."/>
            <person name="Yang H."/>
        </authorList>
    </citation>
    <scope>NUCLEOTIDE SEQUENCE [LARGE SCALE GENOMIC DNA]</scope>
    <source>
        <strain evidence="3">Trichococcus_R210</strain>
    </source>
</reference>
<dbReference type="Pfam" id="PF00248">
    <property type="entry name" value="Aldo_ket_red"/>
    <property type="match status" value="1"/>
</dbReference>
<dbReference type="GO" id="GO:0016491">
    <property type="term" value="F:oxidoreductase activity"/>
    <property type="evidence" value="ECO:0007669"/>
    <property type="project" value="UniProtKB-KW"/>
</dbReference>
<feature type="domain" description="NADP-dependent oxidoreductase" evidence="2">
    <location>
        <begin position="15"/>
        <end position="316"/>
    </location>
</feature>
<dbReference type="Gene3D" id="3.20.20.100">
    <property type="entry name" value="NADP-dependent oxidoreductase domain"/>
    <property type="match status" value="1"/>
</dbReference>
<dbReference type="CDD" id="cd19079">
    <property type="entry name" value="AKR_EcYajO-like"/>
    <property type="match status" value="1"/>
</dbReference>
<evidence type="ECO:0000313" key="4">
    <source>
        <dbReference type="EMBL" id="SEI88240.1"/>
    </source>
</evidence>
<dbReference type="PANTHER" id="PTHR43364:SF4">
    <property type="entry name" value="NAD(P)-LINKED OXIDOREDUCTASE SUPERFAMILY PROTEIN"/>
    <property type="match status" value="1"/>
</dbReference>
<accession>A0A143YHA7</accession>
<name>A0A143YHA7_9LACT</name>
<dbReference type="EMBL" id="FJNB01000004">
    <property type="protein sequence ID" value="CZQ88566.1"/>
    <property type="molecule type" value="Genomic_DNA"/>
</dbReference>
<dbReference type="InterPro" id="IPR036812">
    <property type="entry name" value="NAD(P)_OxRdtase_dom_sf"/>
</dbReference>
<dbReference type="InterPro" id="IPR023210">
    <property type="entry name" value="NADP_OxRdtase_dom"/>
</dbReference>
<evidence type="ECO:0000256" key="1">
    <source>
        <dbReference type="ARBA" id="ARBA00023002"/>
    </source>
</evidence>
<dbReference type="PRINTS" id="PR00069">
    <property type="entry name" value="ALDKETRDTASE"/>
</dbReference>
<keyword evidence="1" id="KW-0560">Oxidoreductase</keyword>
<dbReference type="STRING" id="640938.TR210_712"/>
<evidence type="ECO:0000259" key="2">
    <source>
        <dbReference type="Pfam" id="PF00248"/>
    </source>
</evidence>
<dbReference type="InterPro" id="IPR050523">
    <property type="entry name" value="AKR_Detox_Biosynth"/>
</dbReference>
<dbReference type="SUPFAM" id="SSF51430">
    <property type="entry name" value="NAD(P)-linked oxidoreductase"/>
    <property type="match status" value="1"/>
</dbReference>
<dbReference type="PANTHER" id="PTHR43364">
    <property type="entry name" value="NADH-SPECIFIC METHYLGLYOXAL REDUCTASE-RELATED"/>
    <property type="match status" value="1"/>
</dbReference>
<dbReference type="Proteomes" id="UP000076878">
    <property type="component" value="Unassembled WGS sequence"/>
</dbReference>
<protein>
    <submittedName>
        <fullName evidence="3">Aldo/keto reductase subgroup</fullName>
    </submittedName>
    <submittedName>
        <fullName evidence="4">Predicted oxidoreductase</fullName>
    </submittedName>
</protein>
<proteinExistence type="predicted"/>
<dbReference type="RefSeq" id="WP_068621645.1">
    <property type="nucleotide sequence ID" value="NZ_FJNB01000004.1"/>
</dbReference>
<sequence>MEYVKLGNTGMDVSKLCLGCMGFGEPERGREKWSIGETESREIIKKALDSGINFFDTANLYSSGSSEEIVGKALKDFANRDEIVLASKLYFPMFEGPNAKGLSRKSIFAEIEHSLKRLQTDYLDLYIIHRWDYGTPIEETMAALHDLVKMGKVRYIGASSMHAWQFAKAQFVAEKNGWKKFVSMQNLYNLLYREEEREMIPLLQDQKVAMTPWSPLAGGRLTRDIGAVTARASQAAQIELPAYLVASDNEVISRVHKLADERGITRGQVATAWMLSKDFVTAPLIGATKVKYLDDALGAFGVALSAEEIKYLEEAYVPRNITGYR</sequence>
<organism evidence="3 5">
    <name type="scientific">Trichococcus ilyis</name>
    <dbReference type="NCBI Taxonomy" id="640938"/>
    <lineage>
        <taxon>Bacteria</taxon>
        <taxon>Bacillati</taxon>
        <taxon>Bacillota</taxon>
        <taxon>Bacilli</taxon>
        <taxon>Lactobacillales</taxon>
        <taxon>Carnobacteriaceae</taxon>
        <taxon>Trichococcus</taxon>
    </lineage>
</organism>
<dbReference type="Proteomes" id="UP000199280">
    <property type="component" value="Unassembled WGS sequence"/>
</dbReference>
<reference evidence="4 6" key="2">
    <citation type="submission" date="2016-10" db="EMBL/GenBank/DDBJ databases">
        <authorList>
            <person name="Varghese N."/>
            <person name="Submissions S."/>
        </authorList>
    </citation>
    <scope>NUCLEOTIDE SEQUENCE [LARGE SCALE GENOMIC DNA]</scope>
    <source>
        <strain evidence="4 6">DSM 22150</strain>
    </source>
</reference>
<evidence type="ECO:0000313" key="5">
    <source>
        <dbReference type="Proteomes" id="UP000076878"/>
    </source>
</evidence>
<keyword evidence="6" id="KW-1185">Reference proteome</keyword>
<dbReference type="AlphaFoldDB" id="A0A143YHA7"/>
<dbReference type="OrthoDB" id="9773828at2"/>
<gene>
    <name evidence="4" type="ORF">SAMN05216375_104145</name>
    <name evidence="3" type="ORF">TR210_712</name>
</gene>